<accession>A0A1S9PB19</accession>
<dbReference type="SUPFAM" id="SSF63380">
    <property type="entry name" value="Riboflavin synthase domain-like"/>
    <property type="match status" value="1"/>
</dbReference>
<dbReference type="EMBL" id="MBTF01000034">
    <property type="protein sequence ID" value="OOQ58162.1"/>
    <property type="molecule type" value="Genomic_DNA"/>
</dbReference>
<dbReference type="InterPro" id="IPR017938">
    <property type="entry name" value="Riboflavin_synthase-like_b-brl"/>
</dbReference>
<name>A0A1S9PB19_9SPHI</name>
<dbReference type="InterPro" id="IPR039374">
    <property type="entry name" value="SIP_fam"/>
</dbReference>
<dbReference type="STRING" id="1792845.BC343_10960"/>
<organism evidence="2 3">
    <name type="scientific">Mucilaginibacter pedocola</name>
    <dbReference type="NCBI Taxonomy" id="1792845"/>
    <lineage>
        <taxon>Bacteria</taxon>
        <taxon>Pseudomonadati</taxon>
        <taxon>Bacteroidota</taxon>
        <taxon>Sphingobacteriia</taxon>
        <taxon>Sphingobacteriales</taxon>
        <taxon>Sphingobacteriaceae</taxon>
        <taxon>Mucilaginibacter</taxon>
    </lineage>
</organism>
<keyword evidence="3" id="KW-1185">Reference proteome</keyword>
<gene>
    <name evidence="2" type="ORF">BC343_10960</name>
</gene>
<dbReference type="Proteomes" id="UP000189739">
    <property type="component" value="Unassembled WGS sequence"/>
</dbReference>
<dbReference type="SUPFAM" id="SSF52343">
    <property type="entry name" value="Ferredoxin reductase-like, C-terminal NADP-linked domain"/>
    <property type="match status" value="1"/>
</dbReference>
<evidence type="ECO:0000313" key="3">
    <source>
        <dbReference type="Proteomes" id="UP000189739"/>
    </source>
</evidence>
<comment type="caution">
    <text evidence="2">The sequence shown here is derived from an EMBL/GenBank/DDBJ whole genome shotgun (WGS) entry which is preliminary data.</text>
</comment>
<dbReference type="Gene3D" id="3.40.50.80">
    <property type="entry name" value="Nucleotide-binding domain of ferredoxin-NADP reductase (FNR) module"/>
    <property type="match status" value="1"/>
</dbReference>
<sequence>MVLKISYLMQTSTLHKLKARAARLLENRMLQSGRVLEVRHWEPATMVEIDLHLPYADVQNWQEIPYIKFKVDEFTYRDYTPSGWDAETKTCTIYVDAAHKGPGSHWATSLKKDDAVNYLKVGTTRQSPEGTSAIIALGDESSMGHMLALQQMVLPRARFSGAVLIGNPEHRKQFEEYFWSPLQPIERSDVYGHHSMIQWVIQQHYDIAHTVFYLAGNNIMVNEVRKLLKQLGYPSSQIKTQGFWG</sequence>
<dbReference type="GO" id="GO:0016491">
    <property type="term" value="F:oxidoreductase activity"/>
    <property type="evidence" value="ECO:0007669"/>
    <property type="project" value="InterPro"/>
</dbReference>
<proteinExistence type="predicted"/>
<dbReference type="AlphaFoldDB" id="A0A1S9PB19"/>
<dbReference type="InterPro" id="IPR017927">
    <property type="entry name" value="FAD-bd_FR_type"/>
</dbReference>
<dbReference type="PROSITE" id="PS51384">
    <property type="entry name" value="FAD_FR"/>
    <property type="match status" value="1"/>
</dbReference>
<dbReference type="InterPro" id="IPR039261">
    <property type="entry name" value="FNR_nucleotide-bd"/>
</dbReference>
<evidence type="ECO:0000313" key="2">
    <source>
        <dbReference type="EMBL" id="OOQ58162.1"/>
    </source>
</evidence>
<dbReference type="PANTHER" id="PTHR30157:SF0">
    <property type="entry name" value="NADPH-DEPENDENT FERRIC-CHELATE REDUCTASE"/>
    <property type="match status" value="1"/>
</dbReference>
<dbReference type="PANTHER" id="PTHR30157">
    <property type="entry name" value="FERRIC REDUCTASE, NADPH-DEPENDENT"/>
    <property type="match status" value="1"/>
</dbReference>
<feature type="domain" description="FAD-binding FR-type" evidence="1">
    <location>
        <begin position="17"/>
        <end position="135"/>
    </location>
</feature>
<protein>
    <recommendedName>
        <fullName evidence="1">FAD-binding FR-type domain-containing protein</fullName>
    </recommendedName>
</protein>
<reference evidence="2 3" key="1">
    <citation type="submission" date="2016-07" db="EMBL/GenBank/DDBJ databases">
        <title>Genomic analysis of zinc-resistant bacterium Mucilaginibacter pedocola TBZ30.</title>
        <authorList>
            <person name="Huang J."/>
            <person name="Tang J."/>
        </authorList>
    </citation>
    <scope>NUCLEOTIDE SEQUENCE [LARGE SCALE GENOMIC DNA]</scope>
    <source>
        <strain evidence="2 3">TBZ30</strain>
    </source>
</reference>
<evidence type="ECO:0000259" key="1">
    <source>
        <dbReference type="PROSITE" id="PS51384"/>
    </source>
</evidence>